<dbReference type="AlphaFoldDB" id="A0A3Q4H9M2"/>
<reference evidence="2" key="1">
    <citation type="submission" date="2025-08" db="UniProtKB">
        <authorList>
            <consortium name="Ensembl"/>
        </authorList>
    </citation>
    <scope>IDENTIFICATION</scope>
</reference>
<organism evidence="2 3">
    <name type="scientific">Neolamprologus brichardi</name>
    <name type="common">Fairy cichlid</name>
    <name type="synonym">Lamprologus brichardi</name>
    <dbReference type="NCBI Taxonomy" id="32507"/>
    <lineage>
        <taxon>Eukaryota</taxon>
        <taxon>Metazoa</taxon>
        <taxon>Chordata</taxon>
        <taxon>Craniata</taxon>
        <taxon>Vertebrata</taxon>
        <taxon>Euteleostomi</taxon>
        <taxon>Actinopterygii</taxon>
        <taxon>Neopterygii</taxon>
        <taxon>Teleostei</taxon>
        <taxon>Neoteleostei</taxon>
        <taxon>Acanthomorphata</taxon>
        <taxon>Ovalentaria</taxon>
        <taxon>Cichlomorphae</taxon>
        <taxon>Cichliformes</taxon>
        <taxon>Cichlidae</taxon>
        <taxon>African cichlids</taxon>
        <taxon>Pseudocrenilabrinae</taxon>
        <taxon>Lamprologini</taxon>
        <taxon>Neolamprologus</taxon>
    </lineage>
</organism>
<dbReference type="PROSITE" id="PS50106">
    <property type="entry name" value="PDZ"/>
    <property type="match status" value="1"/>
</dbReference>
<reference evidence="2" key="2">
    <citation type="submission" date="2025-09" db="UniProtKB">
        <authorList>
            <consortium name="Ensembl"/>
        </authorList>
    </citation>
    <scope>IDENTIFICATION</scope>
</reference>
<evidence type="ECO:0000259" key="1">
    <source>
        <dbReference type="PROSITE" id="PS50106"/>
    </source>
</evidence>
<accession>A0A3Q4H9M2</accession>
<dbReference type="Gene3D" id="2.30.42.10">
    <property type="match status" value="1"/>
</dbReference>
<evidence type="ECO:0000313" key="2">
    <source>
        <dbReference type="Ensembl" id="ENSNBRP00000013222.1"/>
    </source>
</evidence>
<dbReference type="Bgee" id="ENSNBRG00000010277">
    <property type="expression patterns" value="Expressed in camera-type eye and 2 other cell types or tissues"/>
</dbReference>
<proteinExistence type="predicted"/>
<dbReference type="Ensembl" id="ENSNBRT00000013594.1">
    <property type="protein sequence ID" value="ENSNBRP00000013222.1"/>
    <property type="gene ID" value="ENSNBRG00000010277.1"/>
</dbReference>
<dbReference type="Proteomes" id="UP000261580">
    <property type="component" value="Unassembled WGS sequence"/>
</dbReference>
<feature type="domain" description="PDZ" evidence="1">
    <location>
        <begin position="25"/>
        <end position="63"/>
    </location>
</feature>
<dbReference type="InterPro" id="IPR001478">
    <property type="entry name" value="PDZ"/>
</dbReference>
<evidence type="ECO:0000313" key="3">
    <source>
        <dbReference type="Proteomes" id="UP000261580"/>
    </source>
</evidence>
<protein>
    <recommendedName>
        <fullName evidence="1">PDZ domain-containing protein</fullName>
    </recommendedName>
</protein>
<keyword evidence="3" id="KW-1185">Reference proteome</keyword>
<sequence>KNGRNQCCYTLFSVPAVTLFVQLNLSSILRGSQPAQESGLLREGDIILTVNKEPLKNLPYQRVSLKRSALFRCHRRNTPLNTSLSKCPKRWEVGVCCCFFSKCLVLKFILMQVVAWMQIGREGKFHCWFRAKLQEFPLLNLLDVF</sequence>
<dbReference type="Pfam" id="PF00595">
    <property type="entry name" value="PDZ"/>
    <property type="match status" value="1"/>
</dbReference>
<dbReference type="InterPro" id="IPR036034">
    <property type="entry name" value="PDZ_sf"/>
</dbReference>
<name>A0A3Q4H9M2_NEOBR</name>
<dbReference type="SUPFAM" id="SSF50156">
    <property type="entry name" value="PDZ domain-like"/>
    <property type="match status" value="1"/>
</dbReference>